<dbReference type="EMBL" id="BJTG01000003">
    <property type="protein sequence ID" value="GEJ56850.1"/>
    <property type="molecule type" value="Genomic_DNA"/>
</dbReference>
<dbReference type="GO" id="GO:0002949">
    <property type="term" value="P:tRNA threonylcarbamoyladenosine modification"/>
    <property type="evidence" value="ECO:0007669"/>
    <property type="project" value="UniProtKB-UniRule"/>
</dbReference>
<keyword evidence="5 8" id="KW-0408">Iron</keyword>
<feature type="binding site" evidence="8">
    <location>
        <position position="273"/>
    </location>
    <ligand>
        <name>substrate</name>
    </ligand>
</feature>
<comment type="cofactor">
    <cofactor evidence="8">
        <name>Fe(2+)</name>
        <dbReference type="ChEBI" id="CHEBI:29033"/>
    </cofactor>
    <text evidence="8">Binds 1 Fe(2+) ion per subunit.</text>
</comment>
<evidence type="ECO:0000313" key="11">
    <source>
        <dbReference type="Proteomes" id="UP000503640"/>
    </source>
</evidence>
<comment type="caution">
    <text evidence="10">The sequence shown here is derived from an EMBL/GenBank/DDBJ whole genome shotgun (WGS) entry which is preliminary data.</text>
</comment>
<feature type="binding site" evidence="8">
    <location>
        <position position="184"/>
    </location>
    <ligand>
        <name>substrate</name>
    </ligand>
</feature>
<protein>
    <recommendedName>
        <fullName evidence="8">tRNA N6-adenosine threonylcarbamoyltransferase</fullName>
        <ecNumber evidence="8">2.3.1.234</ecNumber>
    </recommendedName>
    <alternativeName>
        <fullName evidence="8">N6-L-threonylcarbamoyladenine synthase</fullName>
        <shortName evidence="8">t(6)A synthase</shortName>
    </alternativeName>
    <alternativeName>
        <fullName evidence="8">t(6)A37 threonylcarbamoyladenosine biosynthesis protein TsaD</fullName>
    </alternativeName>
    <alternativeName>
        <fullName evidence="8">tRNA threonylcarbamoyladenosine biosynthesis protein TsaD</fullName>
    </alternativeName>
</protein>
<feature type="binding site" evidence="8">
    <location>
        <begin position="134"/>
        <end position="138"/>
    </location>
    <ligand>
        <name>substrate</name>
    </ligand>
</feature>
<evidence type="ECO:0000256" key="7">
    <source>
        <dbReference type="ARBA" id="ARBA00048117"/>
    </source>
</evidence>
<dbReference type="PANTHER" id="PTHR11735:SF6">
    <property type="entry name" value="TRNA N6-ADENOSINE THREONYLCARBAMOYLTRANSFERASE, MITOCHONDRIAL"/>
    <property type="match status" value="1"/>
</dbReference>
<dbReference type="GO" id="GO:0061711">
    <property type="term" value="F:tRNA N(6)-L-threonylcarbamoyladenine synthase activity"/>
    <property type="evidence" value="ECO:0007669"/>
    <property type="project" value="UniProtKB-EC"/>
</dbReference>
<proteinExistence type="inferred from homology"/>
<evidence type="ECO:0000256" key="3">
    <source>
        <dbReference type="ARBA" id="ARBA00022694"/>
    </source>
</evidence>
<dbReference type="HAMAP" id="MF_01445">
    <property type="entry name" value="TsaD"/>
    <property type="match status" value="1"/>
</dbReference>
<feature type="binding site" evidence="8">
    <location>
        <position position="167"/>
    </location>
    <ligand>
        <name>substrate</name>
    </ligand>
</feature>
<comment type="catalytic activity">
    <reaction evidence="7 8">
        <text>L-threonylcarbamoyladenylate + adenosine(37) in tRNA = N(6)-L-threonylcarbamoyladenosine(37) in tRNA + AMP + H(+)</text>
        <dbReference type="Rhea" id="RHEA:37059"/>
        <dbReference type="Rhea" id="RHEA-COMP:10162"/>
        <dbReference type="Rhea" id="RHEA-COMP:10163"/>
        <dbReference type="ChEBI" id="CHEBI:15378"/>
        <dbReference type="ChEBI" id="CHEBI:73682"/>
        <dbReference type="ChEBI" id="CHEBI:74411"/>
        <dbReference type="ChEBI" id="CHEBI:74418"/>
        <dbReference type="ChEBI" id="CHEBI:456215"/>
        <dbReference type="EC" id="2.3.1.234"/>
    </reaction>
</comment>
<dbReference type="InterPro" id="IPR017861">
    <property type="entry name" value="KAE1/TsaD"/>
</dbReference>
<feature type="domain" description="Gcp-like" evidence="9">
    <location>
        <begin position="25"/>
        <end position="308"/>
    </location>
</feature>
<evidence type="ECO:0000256" key="5">
    <source>
        <dbReference type="ARBA" id="ARBA00023004"/>
    </source>
</evidence>
<accession>A0A7I9VL46</accession>
<comment type="similarity">
    <text evidence="8">Belongs to the KAE1 / TsaD family.</text>
</comment>
<feature type="binding site" evidence="8">
    <location>
        <position position="115"/>
    </location>
    <ligand>
        <name>Fe cation</name>
        <dbReference type="ChEBI" id="CHEBI:24875"/>
    </ligand>
</feature>
<evidence type="ECO:0000256" key="1">
    <source>
        <dbReference type="ARBA" id="ARBA00022490"/>
    </source>
</evidence>
<keyword evidence="11" id="KW-1185">Reference proteome</keyword>
<dbReference type="SUPFAM" id="SSF53067">
    <property type="entry name" value="Actin-like ATPase domain"/>
    <property type="match status" value="2"/>
</dbReference>
<comment type="function">
    <text evidence="8">Required for the formation of a threonylcarbamoyl group on adenosine at position 37 (t(6)A37) in tRNAs that read codons beginning with adenine. Is involved in the transfer of the threonylcarbamoyl moiety of threonylcarbamoyl-AMP (TC-AMP) to the N6 group of A37, together with TsaE and TsaB. TsaD likely plays a direct catalytic role in this reaction.</text>
</comment>
<evidence type="ECO:0000256" key="2">
    <source>
        <dbReference type="ARBA" id="ARBA00022679"/>
    </source>
</evidence>
<organism evidence="10 11">
    <name type="scientific">Anaeromyxobacter diazotrophicus</name>
    <dbReference type="NCBI Taxonomy" id="2590199"/>
    <lineage>
        <taxon>Bacteria</taxon>
        <taxon>Pseudomonadati</taxon>
        <taxon>Myxococcota</taxon>
        <taxon>Myxococcia</taxon>
        <taxon>Myxococcales</taxon>
        <taxon>Cystobacterineae</taxon>
        <taxon>Anaeromyxobacteraceae</taxon>
        <taxon>Anaeromyxobacter</taxon>
    </lineage>
</organism>
<dbReference type="InterPro" id="IPR043129">
    <property type="entry name" value="ATPase_NBD"/>
</dbReference>
<feature type="binding site" evidence="8">
    <location>
        <position position="180"/>
    </location>
    <ligand>
        <name>substrate</name>
    </ligand>
</feature>
<reference evidence="11" key="1">
    <citation type="journal article" date="2020" name="Appl. Environ. Microbiol.">
        <title>Diazotrophic Anaeromyxobacter Isolates from Soils.</title>
        <authorList>
            <person name="Masuda Y."/>
            <person name="Yamanaka H."/>
            <person name="Xu Z.X."/>
            <person name="Shiratori Y."/>
            <person name="Aono T."/>
            <person name="Amachi S."/>
            <person name="Senoo K."/>
            <person name="Itoh H."/>
        </authorList>
    </citation>
    <scope>NUCLEOTIDE SEQUENCE [LARGE SCALE GENOMIC DNA]</scope>
    <source>
        <strain evidence="11">R267</strain>
    </source>
</reference>
<dbReference type="EC" id="2.3.1.234" evidence="8"/>
<evidence type="ECO:0000256" key="4">
    <source>
        <dbReference type="ARBA" id="ARBA00022723"/>
    </source>
</evidence>
<name>A0A7I9VL46_9BACT</name>
<evidence type="ECO:0000256" key="6">
    <source>
        <dbReference type="ARBA" id="ARBA00023315"/>
    </source>
</evidence>
<dbReference type="AlphaFoldDB" id="A0A7I9VL46"/>
<feature type="binding site" evidence="8">
    <location>
        <position position="111"/>
    </location>
    <ligand>
        <name>Fe cation</name>
        <dbReference type="ChEBI" id="CHEBI:24875"/>
    </ligand>
</feature>
<comment type="subcellular location">
    <subcellularLocation>
        <location evidence="8">Cytoplasm</location>
    </subcellularLocation>
</comment>
<keyword evidence="2 8" id="KW-0808">Transferase</keyword>
<evidence type="ECO:0000259" key="9">
    <source>
        <dbReference type="Pfam" id="PF00814"/>
    </source>
</evidence>
<dbReference type="InterPro" id="IPR000905">
    <property type="entry name" value="Gcp-like_dom"/>
</dbReference>
<dbReference type="Pfam" id="PF00814">
    <property type="entry name" value="TsaD"/>
    <property type="match status" value="1"/>
</dbReference>
<dbReference type="GO" id="GO:0005737">
    <property type="term" value="C:cytoplasm"/>
    <property type="evidence" value="ECO:0007669"/>
    <property type="project" value="UniProtKB-SubCell"/>
</dbReference>
<keyword evidence="6 8" id="KW-0012">Acyltransferase</keyword>
<dbReference type="Proteomes" id="UP000503640">
    <property type="component" value="Unassembled WGS sequence"/>
</dbReference>
<evidence type="ECO:0000256" key="8">
    <source>
        <dbReference type="HAMAP-Rule" id="MF_01445"/>
    </source>
</evidence>
<dbReference type="CDD" id="cd24133">
    <property type="entry name" value="ASKHA_NBD_TsaD_bac"/>
    <property type="match status" value="1"/>
</dbReference>
<dbReference type="PRINTS" id="PR00789">
    <property type="entry name" value="OSIALOPTASE"/>
</dbReference>
<evidence type="ECO:0000313" key="10">
    <source>
        <dbReference type="EMBL" id="GEJ56850.1"/>
    </source>
</evidence>
<sequence>MKILGIETSCDETAAAVVEDGRRALSDVVATQIELHRRWGGVVPELASRNHVMQVLPVVDEALTRAGVSPAELDGLAVTSGPGLIGALLVGVQVAKALAAAWEKPLARVNHLEGHLVASFLAERPPEFPFLGLVVSGGHTSLYAAEGFGRYRLLGATRDDAAGEAFDKGAKLLGLPYPGGIAIDRLAKEGDAAAVRFPRAIVRGSELDFSFSGLKTALLHHVRRHGVPEGKGLADLCASYQEAIVGALVHKLFRAARTYQFRRVVLSGGVAANSRLRAAVAARAAEYEDLEVFLPAPRLCTDNAAMIAVAGTHALERGEREGPGLHADAGWRL</sequence>
<dbReference type="InterPro" id="IPR022450">
    <property type="entry name" value="TsaD"/>
</dbReference>
<dbReference type="RefSeq" id="WP_176064321.1">
    <property type="nucleotide sequence ID" value="NZ_BJTG01000003.1"/>
</dbReference>
<dbReference type="Gene3D" id="3.30.420.40">
    <property type="match status" value="2"/>
</dbReference>
<feature type="binding site" evidence="8">
    <location>
        <position position="302"/>
    </location>
    <ligand>
        <name>Fe cation</name>
        <dbReference type="ChEBI" id="CHEBI:24875"/>
    </ligand>
</feature>
<dbReference type="PANTHER" id="PTHR11735">
    <property type="entry name" value="TRNA N6-ADENOSINE THREONYLCARBAMOYLTRANSFERASE"/>
    <property type="match status" value="1"/>
</dbReference>
<keyword evidence="4 8" id="KW-0479">Metal-binding</keyword>
<dbReference type="NCBIfam" id="TIGR00329">
    <property type="entry name" value="gcp_kae1"/>
    <property type="match status" value="1"/>
</dbReference>
<keyword evidence="1 8" id="KW-0963">Cytoplasm</keyword>
<gene>
    <name evidence="8 10" type="primary">tsaD</name>
    <name evidence="10" type="ORF">AMYX_15910</name>
</gene>
<keyword evidence="3 8" id="KW-0819">tRNA processing</keyword>
<dbReference type="GO" id="GO:0005506">
    <property type="term" value="F:iron ion binding"/>
    <property type="evidence" value="ECO:0007669"/>
    <property type="project" value="UniProtKB-UniRule"/>
</dbReference>
<dbReference type="NCBIfam" id="TIGR03723">
    <property type="entry name" value="T6A_TsaD_YgjD"/>
    <property type="match status" value="1"/>
</dbReference>
<dbReference type="FunFam" id="3.30.420.40:FF:000040">
    <property type="entry name" value="tRNA N6-adenosine threonylcarbamoyltransferase"/>
    <property type="match status" value="1"/>
</dbReference>